<dbReference type="AlphaFoldDB" id="A0AAU9CZM4"/>
<proteinExistence type="predicted"/>
<protein>
    <recommendedName>
        <fullName evidence="4">PH domain-containing protein</fullName>
    </recommendedName>
</protein>
<accession>A0AAU9CZM4</accession>
<keyword evidence="1" id="KW-0472">Membrane</keyword>
<evidence type="ECO:0000256" key="1">
    <source>
        <dbReference type="SAM" id="Phobius"/>
    </source>
</evidence>
<feature type="transmembrane region" description="Helical" evidence="1">
    <location>
        <begin position="12"/>
        <end position="33"/>
    </location>
</feature>
<sequence length="150" mass="17494">MIVSKPKFKALSAIVMFLILAYGALFFNLRSFMLEGSMAWWRWLLTVVLCMIVVGVTIKSLMDFKTMRLGANELKVKRYFGLIKDTWDLTTLVAWTEERIKTKNGEFRELTLVFPKNKVVKLTIQQDSGYERIYKYLVKKQGKKKVDPAK</sequence>
<keyword evidence="1" id="KW-0812">Transmembrane</keyword>
<keyword evidence="3" id="KW-1185">Reference proteome</keyword>
<reference evidence="2 3" key="1">
    <citation type="submission" date="2021-12" db="EMBL/GenBank/DDBJ databases">
        <title>Genome sequencing of bacteria with rrn-lacking chromosome and rrn-plasmid.</title>
        <authorList>
            <person name="Anda M."/>
            <person name="Iwasaki W."/>
        </authorList>
    </citation>
    <scope>NUCLEOTIDE SEQUENCE [LARGE SCALE GENOMIC DNA]</scope>
    <source>
        <strain evidence="2 3">DSM 100852</strain>
    </source>
</reference>
<evidence type="ECO:0000313" key="2">
    <source>
        <dbReference type="EMBL" id="BDD09158.1"/>
    </source>
</evidence>
<dbReference type="KEGG" id="fax:FUAX_15900"/>
<dbReference type="Proteomes" id="UP001348817">
    <property type="component" value="Chromosome"/>
</dbReference>
<name>A0AAU9CZM4_9BACT</name>
<organism evidence="2 3">
    <name type="scientific">Fulvitalea axinellae</name>
    <dbReference type="NCBI Taxonomy" id="1182444"/>
    <lineage>
        <taxon>Bacteria</taxon>
        <taxon>Pseudomonadati</taxon>
        <taxon>Bacteroidota</taxon>
        <taxon>Cytophagia</taxon>
        <taxon>Cytophagales</taxon>
        <taxon>Persicobacteraceae</taxon>
        <taxon>Fulvitalea</taxon>
    </lineage>
</organism>
<evidence type="ECO:0008006" key="4">
    <source>
        <dbReference type="Google" id="ProtNLM"/>
    </source>
</evidence>
<evidence type="ECO:0000313" key="3">
    <source>
        <dbReference type="Proteomes" id="UP001348817"/>
    </source>
</evidence>
<dbReference type="EMBL" id="AP025314">
    <property type="protein sequence ID" value="BDD09158.1"/>
    <property type="molecule type" value="Genomic_DNA"/>
</dbReference>
<dbReference type="RefSeq" id="WP_338394373.1">
    <property type="nucleotide sequence ID" value="NZ_AP025314.1"/>
</dbReference>
<keyword evidence="1" id="KW-1133">Transmembrane helix</keyword>
<feature type="transmembrane region" description="Helical" evidence="1">
    <location>
        <begin position="39"/>
        <end position="58"/>
    </location>
</feature>
<gene>
    <name evidence="2" type="ORF">FUAX_15900</name>
</gene>